<dbReference type="Proteomes" id="UP001597260">
    <property type="component" value="Unassembled WGS sequence"/>
</dbReference>
<comment type="caution">
    <text evidence="2">The sequence shown here is derived from an EMBL/GenBank/DDBJ whole genome shotgun (WGS) entry which is preliminary data.</text>
</comment>
<dbReference type="RefSeq" id="WP_377567716.1">
    <property type="nucleotide sequence ID" value="NZ_JBHTMP010000006.1"/>
</dbReference>
<protein>
    <recommendedName>
        <fullName evidence="4">Secreted protein</fullName>
    </recommendedName>
</protein>
<evidence type="ECO:0000313" key="2">
    <source>
        <dbReference type="EMBL" id="MFD1320579.1"/>
    </source>
</evidence>
<feature type="chain" id="PRO_5045497557" description="Secreted protein" evidence="1">
    <location>
        <begin position="34"/>
        <end position="105"/>
    </location>
</feature>
<dbReference type="EMBL" id="JBHTMP010000006">
    <property type="protein sequence ID" value="MFD1320579.1"/>
    <property type="molecule type" value="Genomic_DNA"/>
</dbReference>
<keyword evidence="1" id="KW-0732">Signal</keyword>
<dbReference type="PROSITE" id="PS51318">
    <property type="entry name" value="TAT"/>
    <property type="match status" value="1"/>
</dbReference>
<name>A0ABW3YBC9_9ACTN</name>
<gene>
    <name evidence="2" type="ORF">ACFQ4H_05670</name>
</gene>
<reference evidence="3" key="1">
    <citation type="journal article" date="2019" name="Int. J. Syst. Evol. Microbiol.">
        <title>The Global Catalogue of Microorganisms (GCM) 10K type strain sequencing project: providing services to taxonomists for standard genome sequencing and annotation.</title>
        <authorList>
            <consortium name="The Broad Institute Genomics Platform"/>
            <consortium name="The Broad Institute Genome Sequencing Center for Infectious Disease"/>
            <person name="Wu L."/>
            <person name="Ma J."/>
        </authorList>
    </citation>
    <scope>NUCLEOTIDE SEQUENCE [LARGE SCALE GENOMIC DNA]</scope>
    <source>
        <strain evidence="3">JCM 31037</strain>
    </source>
</reference>
<keyword evidence="3" id="KW-1185">Reference proteome</keyword>
<organism evidence="2 3">
    <name type="scientific">Micromonospora sonneratiae</name>
    <dbReference type="NCBI Taxonomy" id="1184706"/>
    <lineage>
        <taxon>Bacteria</taxon>
        <taxon>Bacillati</taxon>
        <taxon>Actinomycetota</taxon>
        <taxon>Actinomycetes</taxon>
        <taxon>Micromonosporales</taxon>
        <taxon>Micromonosporaceae</taxon>
        <taxon>Micromonospora</taxon>
    </lineage>
</organism>
<evidence type="ECO:0000313" key="3">
    <source>
        <dbReference type="Proteomes" id="UP001597260"/>
    </source>
</evidence>
<evidence type="ECO:0000256" key="1">
    <source>
        <dbReference type="SAM" id="SignalP"/>
    </source>
</evidence>
<accession>A0ABW3YBC9</accession>
<sequence length="105" mass="11175">MSISKIIRRVALGAATTSIAVGGLAGVASPASAGVHTPPAGCFAEMGWYYGIARCNYGMPAFQVLVRCNDATYRSGPWLQPGAYWSQANCNHPLWVTDVWVNLAD</sequence>
<feature type="signal peptide" evidence="1">
    <location>
        <begin position="1"/>
        <end position="33"/>
    </location>
</feature>
<dbReference type="InterPro" id="IPR006311">
    <property type="entry name" value="TAT_signal"/>
</dbReference>
<proteinExistence type="predicted"/>
<evidence type="ECO:0008006" key="4">
    <source>
        <dbReference type="Google" id="ProtNLM"/>
    </source>
</evidence>